<keyword evidence="3" id="KW-1185">Reference proteome</keyword>
<dbReference type="Proteomes" id="UP000256405">
    <property type="component" value="Unassembled WGS sequence"/>
</dbReference>
<dbReference type="AlphaFoldDB" id="A0A3E0DP54"/>
<keyword evidence="1" id="KW-0812">Transmembrane</keyword>
<evidence type="ECO:0000313" key="2">
    <source>
        <dbReference type="EMBL" id="REG84726.1"/>
    </source>
</evidence>
<comment type="caution">
    <text evidence="2">The sequence shown here is derived from an EMBL/GenBank/DDBJ whole genome shotgun (WGS) entry which is preliminary data.</text>
</comment>
<dbReference type="EMBL" id="QUNF01000014">
    <property type="protein sequence ID" value="REG84726.1"/>
    <property type="molecule type" value="Genomic_DNA"/>
</dbReference>
<protein>
    <submittedName>
        <fullName evidence="2">Uncharacterized protein</fullName>
    </submittedName>
</protein>
<keyword evidence="1" id="KW-0472">Membrane</keyword>
<accession>A0A3E0DP54</accession>
<organism evidence="2 3">
    <name type="scientific">Algoriphagus antarcticus</name>
    <dbReference type="NCBI Taxonomy" id="238540"/>
    <lineage>
        <taxon>Bacteria</taxon>
        <taxon>Pseudomonadati</taxon>
        <taxon>Bacteroidota</taxon>
        <taxon>Cytophagia</taxon>
        <taxon>Cytophagales</taxon>
        <taxon>Cyclobacteriaceae</taxon>
        <taxon>Algoriphagus</taxon>
    </lineage>
</organism>
<gene>
    <name evidence="2" type="ORF">C8N25_11475</name>
</gene>
<sequence>MNELSIERMEMVSGGICQSDSLSFLAGATFMGTVLGGGLGFVGGLIVGEIGALYITYNGEAC</sequence>
<proteinExistence type="predicted"/>
<reference evidence="2 3" key="1">
    <citation type="submission" date="2018-08" db="EMBL/GenBank/DDBJ databases">
        <title>Genomic Encyclopedia of Archaeal and Bacterial Type Strains, Phase II (KMG-II): from individual species to whole genera.</title>
        <authorList>
            <person name="Goeker M."/>
        </authorList>
    </citation>
    <scope>NUCLEOTIDE SEQUENCE [LARGE SCALE GENOMIC DNA]</scope>
    <source>
        <strain evidence="2 3">DSM 15986</strain>
    </source>
</reference>
<name>A0A3E0DP54_9BACT</name>
<feature type="transmembrane region" description="Helical" evidence="1">
    <location>
        <begin position="21"/>
        <end position="47"/>
    </location>
</feature>
<evidence type="ECO:0000313" key="3">
    <source>
        <dbReference type="Proteomes" id="UP000256405"/>
    </source>
</evidence>
<keyword evidence="1" id="KW-1133">Transmembrane helix</keyword>
<dbReference type="RefSeq" id="WP_086541429.1">
    <property type="nucleotide sequence ID" value="NZ_MSSW01000027.1"/>
</dbReference>
<evidence type="ECO:0000256" key="1">
    <source>
        <dbReference type="SAM" id="Phobius"/>
    </source>
</evidence>